<feature type="signal peptide" evidence="2">
    <location>
        <begin position="1"/>
        <end position="24"/>
    </location>
</feature>
<dbReference type="OrthoDB" id="4751481at2"/>
<evidence type="ECO:0000256" key="2">
    <source>
        <dbReference type="SAM" id="SignalP"/>
    </source>
</evidence>
<proteinExistence type="predicted"/>
<evidence type="ECO:0000256" key="1">
    <source>
        <dbReference type="SAM" id="MobiDB-lite"/>
    </source>
</evidence>
<dbReference type="InterPro" id="IPR019545">
    <property type="entry name" value="DM13_domain"/>
</dbReference>
<dbReference type="EMBL" id="PGFH01000002">
    <property type="protein sequence ID" value="PJJ78617.1"/>
    <property type="molecule type" value="Genomic_DNA"/>
</dbReference>
<reference evidence="4 5" key="1">
    <citation type="submission" date="2017-11" db="EMBL/GenBank/DDBJ databases">
        <title>Genomic Encyclopedia of Archaeal and Bacterial Type Strains, Phase II (KMG-II): From Individual Species to Whole Genera.</title>
        <authorList>
            <person name="Goeker M."/>
        </authorList>
    </citation>
    <scope>NUCLEOTIDE SEQUENCE [LARGE SCALE GENOMIC DNA]</scope>
    <source>
        <strain evidence="4 5">DSM 16400</strain>
    </source>
</reference>
<dbReference type="PROSITE" id="PS51549">
    <property type="entry name" value="DM13"/>
    <property type="match status" value="1"/>
</dbReference>
<evidence type="ECO:0000313" key="5">
    <source>
        <dbReference type="Proteomes" id="UP000231742"/>
    </source>
</evidence>
<dbReference type="AlphaFoldDB" id="A0A2M9D357"/>
<dbReference type="Proteomes" id="UP000231742">
    <property type="component" value="Unassembled WGS sequence"/>
</dbReference>
<feature type="domain" description="DM13" evidence="3">
    <location>
        <begin position="54"/>
        <end position="149"/>
    </location>
</feature>
<feature type="compositionally biased region" description="Low complexity" evidence="1">
    <location>
        <begin position="26"/>
        <end position="43"/>
    </location>
</feature>
<keyword evidence="2" id="KW-0732">Signal</keyword>
<feature type="chain" id="PRO_5014767235" evidence="2">
    <location>
        <begin position="25"/>
        <end position="149"/>
    </location>
</feature>
<dbReference type="RefSeq" id="WP_100389647.1">
    <property type="nucleotide sequence ID" value="NZ_BMZU01000002.1"/>
</dbReference>
<keyword evidence="5" id="KW-1185">Reference proteome</keyword>
<dbReference type="PROSITE" id="PS51257">
    <property type="entry name" value="PROKAR_LIPOPROTEIN"/>
    <property type="match status" value="1"/>
</dbReference>
<sequence>MRKSVISGAAILALSLMLSACSGAATDTTSSESTAPESSQSETVAPVDEVTRTGEFAGQGDKSVAGTVTVSDSEIVLSGYSSDEGPDLHIYLTNGDDEDAIAAGMQIDSVVFDEETQTFTFDAMDVSGYDTVVIYCDKVKAIFGSALLS</sequence>
<protein>
    <submittedName>
        <fullName evidence="4">Electron transfer DM13</fullName>
    </submittedName>
</protein>
<gene>
    <name evidence="4" type="ORF">CLV85_2193</name>
</gene>
<evidence type="ECO:0000259" key="3">
    <source>
        <dbReference type="PROSITE" id="PS51549"/>
    </source>
</evidence>
<name>A0A2M9D357_9MICO</name>
<dbReference type="Pfam" id="PF10517">
    <property type="entry name" value="DM13"/>
    <property type="match status" value="1"/>
</dbReference>
<comment type="caution">
    <text evidence="4">The sequence shown here is derived from an EMBL/GenBank/DDBJ whole genome shotgun (WGS) entry which is preliminary data.</text>
</comment>
<accession>A0A2M9D357</accession>
<feature type="region of interest" description="Disordered" evidence="1">
    <location>
        <begin position="26"/>
        <end position="63"/>
    </location>
</feature>
<evidence type="ECO:0000313" key="4">
    <source>
        <dbReference type="EMBL" id="PJJ78617.1"/>
    </source>
</evidence>
<organism evidence="4 5">
    <name type="scientific">Salinibacterium amurskyense</name>
    <dbReference type="NCBI Taxonomy" id="205941"/>
    <lineage>
        <taxon>Bacteria</taxon>
        <taxon>Bacillati</taxon>
        <taxon>Actinomycetota</taxon>
        <taxon>Actinomycetes</taxon>
        <taxon>Micrococcales</taxon>
        <taxon>Microbacteriaceae</taxon>
        <taxon>Salinibacterium</taxon>
    </lineage>
</organism>